<evidence type="ECO:0000256" key="1">
    <source>
        <dbReference type="ARBA" id="ARBA00004447"/>
    </source>
</evidence>
<keyword evidence="5 12" id="KW-0808">Transferase</keyword>
<dbReference type="AlphaFoldDB" id="A0A9X6RQ46"/>
<keyword evidence="6 12" id="KW-0812">Transmembrane</keyword>
<reference evidence="16" key="1">
    <citation type="submission" date="2017-01" db="EMBL/GenBank/DDBJ databases">
        <title>Comparative genomics of anhydrobiosis in the tardigrade Hypsibius dujardini.</title>
        <authorList>
            <person name="Yoshida Y."/>
            <person name="Koutsovoulos G."/>
            <person name="Laetsch D."/>
            <person name="Stevens L."/>
            <person name="Kumar S."/>
            <person name="Horikawa D."/>
            <person name="Ishino K."/>
            <person name="Komine S."/>
            <person name="Tomita M."/>
            <person name="Blaxter M."/>
            <person name="Arakawa K."/>
        </authorList>
    </citation>
    <scope>NUCLEOTIDE SEQUENCE [LARGE SCALE GENOMIC DNA]</scope>
    <source>
        <strain evidence="16">Z151</strain>
    </source>
</reference>
<feature type="non-terminal residue" evidence="15">
    <location>
        <position position="276"/>
    </location>
</feature>
<evidence type="ECO:0000256" key="4">
    <source>
        <dbReference type="ARBA" id="ARBA00022676"/>
    </source>
</evidence>
<dbReference type="EMBL" id="MTYJ01000815">
    <property type="protein sequence ID" value="OWA55461.1"/>
    <property type="molecule type" value="Genomic_DNA"/>
</dbReference>
<dbReference type="GO" id="GO:0032580">
    <property type="term" value="C:Golgi cisterna membrane"/>
    <property type="evidence" value="ECO:0007669"/>
    <property type="project" value="UniProtKB-SubCell"/>
</dbReference>
<protein>
    <recommendedName>
        <fullName evidence="12">Fucosyltransferase</fullName>
        <ecNumber evidence="12">2.4.1.-</ecNumber>
    </recommendedName>
</protein>
<keyword evidence="7" id="KW-0735">Signal-anchor</keyword>
<dbReference type="PANTHER" id="PTHR48438">
    <property type="entry name" value="ALPHA-(1,3)-FUCOSYLTRANSFERASE C-RELATED"/>
    <property type="match status" value="1"/>
</dbReference>
<evidence type="ECO:0000259" key="13">
    <source>
        <dbReference type="Pfam" id="PF00852"/>
    </source>
</evidence>
<dbReference type="SUPFAM" id="SSF53756">
    <property type="entry name" value="UDP-Glycosyltransferase/glycogen phosphorylase"/>
    <property type="match status" value="1"/>
</dbReference>
<evidence type="ECO:0000256" key="8">
    <source>
        <dbReference type="ARBA" id="ARBA00022989"/>
    </source>
</evidence>
<comment type="pathway">
    <text evidence="2">Protein modification; protein glycosylation.</text>
</comment>
<keyword evidence="11" id="KW-0325">Glycoprotein</keyword>
<keyword evidence="16" id="KW-1185">Reference proteome</keyword>
<comment type="similarity">
    <text evidence="3 12">Belongs to the glycosyltransferase 10 family.</text>
</comment>
<dbReference type="InterPro" id="IPR038577">
    <property type="entry name" value="GT10-like_C_sf"/>
</dbReference>
<dbReference type="Pfam" id="PF00852">
    <property type="entry name" value="Glyco_transf_10"/>
    <property type="match status" value="1"/>
</dbReference>
<dbReference type="GO" id="GO:0008417">
    <property type="term" value="F:fucosyltransferase activity"/>
    <property type="evidence" value="ECO:0007669"/>
    <property type="project" value="InterPro"/>
</dbReference>
<evidence type="ECO:0000256" key="3">
    <source>
        <dbReference type="ARBA" id="ARBA00008919"/>
    </source>
</evidence>
<evidence type="ECO:0000256" key="5">
    <source>
        <dbReference type="ARBA" id="ARBA00022679"/>
    </source>
</evidence>
<feature type="transmembrane region" description="Helical" evidence="12">
    <location>
        <begin position="21"/>
        <end position="39"/>
    </location>
</feature>
<proteinExistence type="inferred from homology"/>
<evidence type="ECO:0000256" key="2">
    <source>
        <dbReference type="ARBA" id="ARBA00004922"/>
    </source>
</evidence>
<comment type="caution">
    <text evidence="12">Lacks conserved residue(s) required for the propagation of feature annotation.</text>
</comment>
<keyword evidence="8 12" id="KW-1133">Transmembrane helix</keyword>
<keyword evidence="4 12" id="KW-0328">Glycosyltransferase</keyword>
<feature type="transmembrane region" description="Helical" evidence="12">
    <location>
        <begin position="51"/>
        <end position="68"/>
    </location>
</feature>
<dbReference type="Gene3D" id="3.40.50.11660">
    <property type="entry name" value="Glycosyl transferase family 10, C-terminal domain"/>
    <property type="match status" value="1"/>
</dbReference>
<evidence type="ECO:0000256" key="7">
    <source>
        <dbReference type="ARBA" id="ARBA00022968"/>
    </source>
</evidence>
<evidence type="ECO:0000313" key="16">
    <source>
        <dbReference type="Proteomes" id="UP000192578"/>
    </source>
</evidence>
<comment type="subcellular location">
    <subcellularLocation>
        <location evidence="1 12">Golgi apparatus</location>
        <location evidence="1 12">Golgi stack membrane</location>
        <topology evidence="1 12">Single-pass type II membrane protein</topology>
    </subcellularLocation>
</comment>
<evidence type="ECO:0000256" key="9">
    <source>
        <dbReference type="ARBA" id="ARBA00023034"/>
    </source>
</evidence>
<evidence type="ECO:0000256" key="10">
    <source>
        <dbReference type="ARBA" id="ARBA00023136"/>
    </source>
</evidence>
<evidence type="ECO:0000256" key="11">
    <source>
        <dbReference type="ARBA" id="ARBA00023180"/>
    </source>
</evidence>
<dbReference type="InterPro" id="IPR055270">
    <property type="entry name" value="Glyco_tran_10_C"/>
</dbReference>
<dbReference type="Proteomes" id="UP000192578">
    <property type="component" value="Unassembled WGS sequence"/>
</dbReference>
<dbReference type="InterPro" id="IPR031481">
    <property type="entry name" value="Glyco_tran_10_N"/>
</dbReference>
<evidence type="ECO:0000256" key="12">
    <source>
        <dbReference type="RuleBase" id="RU003832"/>
    </source>
</evidence>
<evidence type="ECO:0000313" key="15">
    <source>
        <dbReference type="EMBL" id="OWA55461.1"/>
    </source>
</evidence>
<evidence type="ECO:0000259" key="14">
    <source>
        <dbReference type="Pfam" id="PF17039"/>
    </source>
</evidence>
<comment type="caution">
    <text evidence="15">The sequence shown here is derived from an EMBL/GenBank/DDBJ whole genome shotgun (WGS) entry which is preliminary data.</text>
</comment>
<dbReference type="Pfam" id="PF17039">
    <property type="entry name" value="Glyco_tran_10_N"/>
    <property type="match status" value="1"/>
</dbReference>
<feature type="domain" description="Fucosyltransferase C-terminal" evidence="13">
    <location>
        <begin position="220"/>
        <end position="276"/>
    </location>
</feature>
<keyword evidence="10 12" id="KW-0472">Membrane</keyword>
<evidence type="ECO:0000256" key="6">
    <source>
        <dbReference type="ARBA" id="ARBA00022692"/>
    </source>
</evidence>
<accession>A0A9X6RQ46</accession>
<dbReference type="EC" id="2.4.1.-" evidence="12"/>
<organism evidence="15 16">
    <name type="scientific">Hypsibius exemplaris</name>
    <name type="common">Freshwater tardigrade</name>
    <dbReference type="NCBI Taxonomy" id="2072580"/>
    <lineage>
        <taxon>Eukaryota</taxon>
        <taxon>Metazoa</taxon>
        <taxon>Ecdysozoa</taxon>
        <taxon>Tardigrada</taxon>
        <taxon>Eutardigrada</taxon>
        <taxon>Parachela</taxon>
        <taxon>Hypsibioidea</taxon>
        <taxon>Hypsibiidae</taxon>
        <taxon>Hypsibius</taxon>
    </lineage>
</organism>
<dbReference type="PANTHER" id="PTHR48438:SF1">
    <property type="entry name" value="ALPHA-(1,3)-FUCOSYLTRANSFERASE C-RELATED"/>
    <property type="match status" value="1"/>
</dbReference>
<keyword evidence="9 12" id="KW-0333">Golgi apparatus</keyword>
<dbReference type="InterPro" id="IPR001503">
    <property type="entry name" value="Glyco_trans_10"/>
</dbReference>
<feature type="domain" description="Fucosyltransferase N-terminal" evidence="14">
    <location>
        <begin position="90"/>
        <end position="198"/>
    </location>
</feature>
<sequence length="276" mass="31057">MRPGRLMMVGRCSQPGGVSVYRGWLFAPSVGMSIFPVYLTSSWLRANARRIIITGLILTLGLYFLIGFKSGGARDHSSALYVPVESVASANVILFWTDYFDMDILPAMAFNLSECPVRNCLLTSDRSRLTASAAVVFHGDNLDADDLPPSRDINQLFIFFSLESPFHAGIPNLERHPWPGFFNLTWTYREDSDIFSPYYTSQFHPSQWADRVSAPRTVRRKAAALTMISHCGATSNRDTYIADLQRYFPVDLSGKCGDGLERNIDDYLFYLSFENA</sequence>
<dbReference type="OrthoDB" id="427096at2759"/>
<name>A0A9X6RQ46_HYPEX</name>
<gene>
    <name evidence="15" type="ORF">BV898_19848</name>
</gene>